<dbReference type="PRINTS" id="PR00032">
    <property type="entry name" value="HTHARAC"/>
</dbReference>
<keyword evidence="3" id="KW-0804">Transcription</keyword>
<dbReference type="PROSITE" id="PS01124">
    <property type="entry name" value="HTH_ARAC_FAMILY_2"/>
    <property type="match status" value="1"/>
</dbReference>
<keyword evidence="2" id="KW-0238">DNA-binding</keyword>
<evidence type="ECO:0000256" key="2">
    <source>
        <dbReference type="ARBA" id="ARBA00023125"/>
    </source>
</evidence>
<sequence>MLAGWKHRLRTFPRYMLLLVAFTTLIGAIPVLALGLFSYYTAASDVEHKMRESSMQVLLQTQMRVEQVMKTLELTAMQYANSPQVTSALNGPIDVTDFVRIRNLYTGLYNLQTLSGIKEGYLISNEHNWAISFASVTPLSEFPLRRQLELYAKHPNNLFWDIAPLPEEDDGGEAPARPQTIRMVYKLPILPFTQQPKGFLVIEMMKSQFRTLLEADSGKSGDMFVLNREGEDFLNASESRGSSSLSINARIAEAIQASGETSGYFHDKVNDRRMVFTYRGSGYNGWIYVSAVPLQTVTEQTGKIAVATAVVCTVIFAVIGMLGLIISRHMYSPIKRLSEMTKAISIGETGGRDEFSSLEERFRMLFSTGQELKQQMQGQFTQLNEFLMLKLFAGQLSESDFAYRSQLYGFPSGWRRLAVLTLQIDTLHETRYREHDKELLLFAVHNIVSELIPQDSRFSPVLLDQSQVTLIASELEDEAELKTQLYRTAEQMQAKVHEYLQVRVSIGISKPFSKPTEAIRGYNEGLDALKSRIHLGTGIILHYGDVETERGGFASAAFAQLKSAEDQLVKALRSDDPGKALEMFDRYMMMIAEGGAGANEYPVLMMQLISRLYQIVQEKGGLVHQVLGDPGSYKQLMKRNTPEDIAEAFKRDLLTPIIGFLNRQAESQYGSIVERMVKQIEERYDRDISLEGCAEALNFHPVYLSRVFKKEMGVTFSDYLAEYRMNIAKEWLETTTMRLSEVAEKLNYSNTTAFIRIFRKVVGMTPGQYRERYHNN</sequence>
<dbReference type="EMBL" id="JBHMAG010000004">
    <property type="protein sequence ID" value="MFB9750925.1"/>
    <property type="molecule type" value="Genomic_DNA"/>
</dbReference>
<dbReference type="InterPro" id="IPR018060">
    <property type="entry name" value="HTH_AraC"/>
</dbReference>
<dbReference type="Proteomes" id="UP001589619">
    <property type="component" value="Unassembled WGS sequence"/>
</dbReference>
<dbReference type="RefSeq" id="WP_344905404.1">
    <property type="nucleotide sequence ID" value="NZ_BAAAYO010000002.1"/>
</dbReference>
<dbReference type="Gene3D" id="1.10.10.60">
    <property type="entry name" value="Homeodomain-like"/>
    <property type="match status" value="2"/>
</dbReference>
<reference evidence="6 7" key="1">
    <citation type="submission" date="2024-09" db="EMBL/GenBank/DDBJ databases">
        <authorList>
            <person name="Sun Q."/>
            <person name="Mori K."/>
        </authorList>
    </citation>
    <scope>NUCLEOTIDE SEQUENCE [LARGE SCALE GENOMIC DNA]</scope>
    <source>
        <strain evidence="6 7">JCM 12520</strain>
    </source>
</reference>
<evidence type="ECO:0000256" key="3">
    <source>
        <dbReference type="ARBA" id="ARBA00023163"/>
    </source>
</evidence>
<evidence type="ECO:0000256" key="4">
    <source>
        <dbReference type="SAM" id="Phobius"/>
    </source>
</evidence>
<dbReference type="SMART" id="SM00342">
    <property type="entry name" value="HTH_ARAC"/>
    <property type="match status" value="1"/>
</dbReference>
<dbReference type="PANTHER" id="PTHR43280">
    <property type="entry name" value="ARAC-FAMILY TRANSCRIPTIONAL REGULATOR"/>
    <property type="match status" value="1"/>
</dbReference>
<dbReference type="Pfam" id="PF12833">
    <property type="entry name" value="HTH_18"/>
    <property type="match status" value="1"/>
</dbReference>
<feature type="transmembrane region" description="Helical" evidence="4">
    <location>
        <begin position="304"/>
        <end position="326"/>
    </location>
</feature>
<name>A0ABV5VRN3_9BACL</name>
<feature type="domain" description="HTH araC/xylS-type" evidence="5">
    <location>
        <begin position="674"/>
        <end position="772"/>
    </location>
</feature>
<dbReference type="PROSITE" id="PS00041">
    <property type="entry name" value="HTH_ARAC_FAMILY_1"/>
    <property type="match status" value="1"/>
</dbReference>
<evidence type="ECO:0000259" key="5">
    <source>
        <dbReference type="PROSITE" id="PS01124"/>
    </source>
</evidence>
<proteinExistence type="predicted"/>
<dbReference type="Pfam" id="PF17853">
    <property type="entry name" value="GGDEF_2"/>
    <property type="match status" value="1"/>
</dbReference>
<evidence type="ECO:0000313" key="7">
    <source>
        <dbReference type="Proteomes" id="UP001589619"/>
    </source>
</evidence>
<accession>A0ABV5VRN3</accession>
<keyword evidence="7" id="KW-1185">Reference proteome</keyword>
<evidence type="ECO:0000256" key="1">
    <source>
        <dbReference type="ARBA" id="ARBA00023015"/>
    </source>
</evidence>
<protein>
    <submittedName>
        <fullName evidence="6">Helix-turn-helix domain-containing protein</fullName>
    </submittedName>
</protein>
<organism evidence="6 7">
    <name type="scientific">Paenibacillus hodogayensis</name>
    <dbReference type="NCBI Taxonomy" id="279208"/>
    <lineage>
        <taxon>Bacteria</taxon>
        <taxon>Bacillati</taxon>
        <taxon>Bacillota</taxon>
        <taxon>Bacilli</taxon>
        <taxon>Bacillales</taxon>
        <taxon>Paenibacillaceae</taxon>
        <taxon>Paenibacillus</taxon>
    </lineage>
</organism>
<keyword evidence="4" id="KW-0812">Transmembrane</keyword>
<keyword evidence="1" id="KW-0805">Transcription regulation</keyword>
<dbReference type="PANTHER" id="PTHR43280:SF10">
    <property type="entry name" value="REGULATORY PROTEIN POCR"/>
    <property type="match status" value="1"/>
</dbReference>
<dbReference type="InterPro" id="IPR020449">
    <property type="entry name" value="Tscrpt_reg_AraC-type_HTH"/>
</dbReference>
<dbReference type="InterPro" id="IPR009057">
    <property type="entry name" value="Homeodomain-like_sf"/>
</dbReference>
<dbReference type="InterPro" id="IPR018062">
    <property type="entry name" value="HTH_AraC-typ_CS"/>
</dbReference>
<keyword evidence="4" id="KW-0472">Membrane</keyword>
<dbReference type="SUPFAM" id="SSF46689">
    <property type="entry name" value="Homeodomain-like"/>
    <property type="match status" value="2"/>
</dbReference>
<keyword evidence="4" id="KW-1133">Transmembrane helix</keyword>
<dbReference type="InterPro" id="IPR041522">
    <property type="entry name" value="CdaR_GGDEF"/>
</dbReference>
<evidence type="ECO:0000313" key="6">
    <source>
        <dbReference type="EMBL" id="MFB9750925.1"/>
    </source>
</evidence>
<gene>
    <name evidence="6" type="ORF">ACFFNY_04985</name>
</gene>
<comment type="caution">
    <text evidence="6">The sequence shown here is derived from an EMBL/GenBank/DDBJ whole genome shotgun (WGS) entry which is preliminary data.</text>
</comment>